<proteinExistence type="predicted"/>
<keyword evidence="3" id="KW-0997">Cell inner membrane</keyword>
<protein>
    <submittedName>
        <fullName evidence="7">Lipid A biosynthesis acyltransferase</fullName>
    </submittedName>
</protein>
<keyword evidence="4 7" id="KW-0808">Transferase</keyword>
<evidence type="ECO:0000313" key="7">
    <source>
        <dbReference type="EMBL" id="RZG66368.1"/>
    </source>
</evidence>
<reference evidence="7 8" key="1">
    <citation type="submission" date="2019-02" db="EMBL/GenBank/DDBJ databases">
        <title>The Batch Genome Submission of Acinetobacter spp. strains.</title>
        <authorList>
            <person name="Qin J."/>
            <person name="Hu Y."/>
            <person name="Ye H."/>
            <person name="Wei L."/>
            <person name="Feng Y."/>
            <person name="Zong Z."/>
        </authorList>
    </citation>
    <scope>NUCLEOTIDE SEQUENCE [LARGE SCALE GENOMIC DNA]</scope>
    <source>
        <strain evidence="7 8">WCHABo060081</strain>
    </source>
</reference>
<keyword evidence="6 7" id="KW-0012">Acyltransferase</keyword>
<name>A0A4Q7AWU3_9GAMM</name>
<dbReference type="PANTHER" id="PTHR30606:SF10">
    <property type="entry name" value="PHOSPHATIDYLINOSITOL MANNOSIDE ACYLTRANSFERASE"/>
    <property type="match status" value="1"/>
</dbReference>
<dbReference type="PANTHER" id="PTHR30606">
    <property type="entry name" value="LIPID A BIOSYNTHESIS LAUROYL ACYLTRANSFERASE"/>
    <property type="match status" value="1"/>
</dbReference>
<evidence type="ECO:0000256" key="3">
    <source>
        <dbReference type="ARBA" id="ARBA00022519"/>
    </source>
</evidence>
<evidence type="ECO:0000256" key="1">
    <source>
        <dbReference type="ARBA" id="ARBA00004533"/>
    </source>
</evidence>
<comment type="subcellular location">
    <subcellularLocation>
        <location evidence="1">Cell inner membrane</location>
    </subcellularLocation>
</comment>
<dbReference type="GO" id="GO:0005886">
    <property type="term" value="C:plasma membrane"/>
    <property type="evidence" value="ECO:0007669"/>
    <property type="project" value="UniProtKB-SubCell"/>
</dbReference>
<organism evidence="7 8">
    <name type="scientific">Acinetobacter bouvetii</name>
    <dbReference type="NCBI Taxonomy" id="202951"/>
    <lineage>
        <taxon>Bacteria</taxon>
        <taxon>Pseudomonadati</taxon>
        <taxon>Pseudomonadota</taxon>
        <taxon>Gammaproteobacteria</taxon>
        <taxon>Moraxellales</taxon>
        <taxon>Moraxellaceae</taxon>
        <taxon>Acinetobacter</taxon>
    </lineage>
</organism>
<evidence type="ECO:0000313" key="8">
    <source>
        <dbReference type="Proteomes" id="UP000293483"/>
    </source>
</evidence>
<evidence type="ECO:0000256" key="5">
    <source>
        <dbReference type="ARBA" id="ARBA00023136"/>
    </source>
</evidence>
<evidence type="ECO:0000256" key="6">
    <source>
        <dbReference type="ARBA" id="ARBA00023315"/>
    </source>
</evidence>
<dbReference type="CDD" id="cd07984">
    <property type="entry name" value="LPLAT_LABLAT-like"/>
    <property type="match status" value="1"/>
</dbReference>
<comment type="caution">
    <text evidence="7">The sequence shown here is derived from an EMBL/GenBank/DDBJ whole genome shotgun (WGS) entry which is preliminary data.</text>
</comment>
<dbReference type="Proteomes" id="UP000293483">
    <property type="component" value="Unassembled WGS sequence"/>
</dbReference>
<keyword evidence="2" id="KW-1003">Cell membrane</keyword>
<accession>A0A4Q7AWU3</accession>
<sequence length="291" mass="33094">MYFLLKLVSLLPLWLLQAIGRFAAFILCCFNSSIQRITKINIQLAYPELSKDEQSELIRQSIRSQCLTYIEFVKCWGMPPQYSLNLLNNVYGASILKDALANKKGVIVVVPHFGCWELLNAWLNLYAQPVIMYKPDKIKGVNRYLLEARQKFNATLVPADEAGIRAIFKHLKQGGLTVILPDHLPKASGGIYSIFFGQKTLSATLVSKLASKTQCNLLGLSCIRNKDSSSFDVHCTRLSDDILFKDLQISVDALNMAMQDIINQAPEQYIWSYKRFRNCYGDINHYNQNKL</sequence>
<dbReference type="GO" id="GO:0016746">
    <property type="term" value="F:acyltransferase activity"/>
    <property type="evidence" value="ECO:0007669"/>
    <property type="project" value="UniProtKB-KW"/>
</dbReference>
<gene>
    <name evidence="7" type="ORF">EXE25_10940</name>
</gene>
<dbReference type="InterPro" id="IPR004960">
    <property type="entry name" value="LipA_acyltrans"/>
</dbReference>
<evidence type="ECO:0000256" key="2">
    <source>
        <dbReference type="ARBA" id="ARBA00022475"/>
    </source>
</evidence>
<dbReference type="STRING" id="202951.GCA_001485025_02417"/>
<keyword evidence="5" id="KW-0472">Membrane</keyword>
<evidence type="ECO:0000256" key="4">
    <source>
        <dbReference type="ARBA" id="ARBA00022679"/>
    </source>
</evidence>
<dbReference type="PIRSF" id="PIRSF026649">
    <property type="entry name" value="MsbB"/>
    <property type="match status" value="1"/>
</dbReference>
<dbReference type="AlphaFoldDB" id="A0A4Q7AWU3"/>
<dbReference type="RefSeq" id="WP_130146284.1">
    <property type="nucleotide sequence ID" value="NZ_SGSU01000011.1"/>
</dbReference>
<dbReference type="Pfam" id="PF03279">
    <property type="entry name" value="Lip_A_acyltrans"/>
    <property type="match status" value="1"/>
</dbReference>
<dbReference type="EMBL" id="SGSU01000011">
    <property type="protein sequence ID" value="RZG66368.1"/>
    <property type="molecule type" value="Genomic_DNA"/>
</dbReference>
<dbReference type="GO" id="GO:0009247">
    <property type="term" value="P:glycolipid biosynthetic process"/>
    <property type="evidence" value="ECO:0007669"/>
    <property type="project" value="UniProtKB-ARBA"/>
</dbReference>